<evidence type="ECO:0000313" key="2">
    <source>
        <dbReference type="Proteomes" id="UP000194236"/>
    </source>
</evidence>
<accession>A0A1Y3BN68</accession>
<comment type="caution">
    <text evidence="1">The sequence shown here is derived from an EMBL/GenBank/DDBJ whole genome shotgun (WGS) entry which is preliminary data.</text>
</comment>
<gene>
    <name evidence="1" type="ORF">BLA29_010462</name>
</gene>
<evidence type="ECO:0000313" key="1">
    <source>
        <dbReference type="EMBL" id="OTF82411.1"/>
    </source>
</evidence>
<name>A0A1Y3BN68_EURMA</name>
<dbReference type="EMBL" id="MUJZ01008577">
    <property type="protein sequence ID" value="OTF82411.1"/>
    <property type="molecule type" value="Genomic_DNA"/>
</dbReference>
<dbReference type="SUPFAM" id="SSF50129">
    <property type="entry name" value="GroES-like"/>
    <property type="match status" value="1"/>
</dbReference>
<sequence>MINAEKYKKLLVNKYTNDIRDSASIVEEDLRPPNEDEILIKNYYSGVNATDMNIMTGRSSIFPKDHIPFSLGLEVK</sequence>
<dbReference type="Gene3D" id="3.90.180.10">
    <property type="entry name" value="Medium-chain alcohol dehydrogenases, catalytic domain"/>
    <property type="match status" value="1"/>
</dbReference>
<keyword evidence="2" id="KW-1185">Reference proteome</keyword>
<dbReference type="InterPro" id="IPR011032">
    <property type="entry name" value="GroES-like_sf"/>
</dbReference>
<dbReference type="AlphaFoldDB" id="A0A1Y3BN68"/>
<reference evidence="1 2" key="1">
    <citation type="submission" date="2017-03" db="EMBL/GenBank/DDBJ databases">
        <title>Genome Survey of Euroglyphus maynei.</title>
        <authorList>
            <person name="Arlian L.G."/>
            <person name="Morgan M.S."/>
            <person name="Rider S.D."/>
        </authorList>
    </citation>
    <scope>NUCLEOTIDE SEQUENCE [LARGE SCALE GENOMIC DNA]</scope>
    <source>
        <strain evidence="1">Arlian Lab</strain>
        <tissue evidence="1">Whole body</tissue>
    </source>
</reference>
<protein>
    <submittedName>
        <fullName evidence="1">Uncharacterized protein</fullName>
    </submittedName>
</protein>
<dbReference type="OrthoDB" id="6435948at2759"/>
<organism evidence="1 2">
    <name type="scientific">Euroglyphus maynei</name>
    <name type="common">Mayne's house dust mite</name>
    <dbReference type="NCBI Taxonomy" id="6958"/>
    <lineage>
        <taxon>Eukaryota</taxon>
        <taxon>Metazoa</taxon>
        <taxon>Ecdysozoa</taxon>
        <taxon>Arthropoda</taxon>
        <taxon>Chelicerata</taxon>
        <taxon>Arachnida</taxon>
        <taxon>Acari</taxon>
        <taxon>Acariformes</taxon>
        <taxon>Sarcoptiformes</taxon>
        <taxon>Astigmata</taxon>
        <taxon>Psoroptidia</taxon>
        <taxon>Analgoidea</taxon>
        <taxon>Pyroglyphidae</taxon>
        <taxon>Pyroglyphinae</taxon>
        <taxon>Euroglyphus</taxon>
    </lineage>
</organism>
<dbReference type="Proteomes" id="UP000194236">
    <property type="component" value="Unassembled WGS sequence"/>
</dbReference>
<proteinExistence type="predicted"/>